<keyword evidence="6" id="KW-1185">Reference proteome</keyword>
<evidence type="ECO:0000259" key="2">
    <source>
        <dbReference type="PROSITE" id="PS50112"/>
    </source>
</evidence>
<dbReference type="InterPro" id="IPR013656">
    <property type="entry name" value="PAS_4"/>
</dbReference>
<dbReference type="Pfam" id="PF13426">
    <property type="entry name" value="PAS_9"/>
    <property type="match status" value="1"/>
</dbReference>
<dbReference type="PANTHER" id="PTHR44757:SF2">
    <property type="entry name" value="BIOFILM ARCHITECTURE MAINTENANCE PROTEIN MBAA"/>
    <property type="match status" value="1"/>
</dbReference>
<dbReference type="CDD" id="cd01949">
    <property type="entry name" value="GGDEF"/>
    <property type="match status" value="1"/>
</dbReference>
<evidence type="ECO:0000259" key="4">
    <source>
        <dbReference type="PROSITE" id="PS50887"/>
    </source>
</evidence>
<dbReference type="InterPro" id="IPR029016">
    <property type="entry name" value="GAF-like_dom_sf"/>
</dbReference>
<dbReference type="InterPro" id="IPR052155">
    <property type="entry name" value="Biofilm_reg_signaling"/>
</dbReference>
<accession>A0A1J5NBT2</accession>
<dbReference type="InterPro" id="IPR000160">
    <property type="entry name" value="GGDEF_dom"/>
</dbReference>
<name>A0A1J5NBT2_9BACT</name>
<comment type="caution">
    <text evidence="5">The sequence shown here is derived from an EMBL/GenBank/DDBJ whole genome shotgun (WGS) entry which is preliminary data.</text>
</comment>
<evidence type="ECO:0000256" key="1">
    <source>
        <dbReference type="SAM" id="Coils"/>
    </source>
</evidence>
<proteinExistence type="predicted"/>
<gene>
    <name evidence="5" type="primary">adrA</name>
    <name evidence="5" type="ORF">BerOc1_01117</name>
</gene>
<keyword evidence="1" id="KW-0175">Coiled coil</keyword>
<dbReference type="NCBIfam" id="TIGR00254">
    <property type="entry name" value="GGDEF"/>
    <property type="match status" value="1"/>
</dbReference>
<dbReference type="Gene3D" id="3.30.450.20">
    <property type="entry name" value="PAS domain"/>
    <property type="match status" value="3"/>
</dbReference>
<feature type="coiled-coil region" evidence="1">
    <location>
        <begin position="3"/>
        <end position="30"/>
    </location>
</feature>
<evidence type="ECO:0000313" key="5">
    <source>
        <dbReference type="EMBL" id="OIQ49193.1"/>
    </source>
</evidence>
<dbReference type="SUPFAM" id="SSF55073">
    <property type="entry name" value="Nucleotide cyclase"/>
    <property type="match status" value="1"/>
</dbReference>
<dbReference type="GO" id="GO:0052621">
    <property type="term" value="F:diguanylate cyclase activity"/>
    <property type="evidence" value="ECO:0007669"/>
    <property type="project" value="UniProtKB-EC"/>
</dbReference>
<feature type="domain" description="PAS" evidence="2">
    <location>
        <begin position="32"/>
        <end position="73"/>
    </location>
</feature>
<dbReference type="InterPro" id="IPR029787">
    <property type="entry name" value="Nucleotide_cyclase"/>
</dbReference>
<feature type="domain" description="PAC" evidence="3">
    <location>
        <begin position="565"/>
        <end position="617"/>
    </location>
</feature>
<dbReference type="Gene3D" id="3.30.70.270">
    <property type="match status" value="1"/>
</dbReference>
<dbReference type="InterPro" id="IPR000014">
    <property type="entry name" value="PAS"/>
</dbReference>
<dbReference type="NCBIfam" id="TIGR00229">
    <property type="entry name" value="sensory_box"/>
    <property type="match status" value="2"/>
</dbReference>
<dbReference type="CDD" id="cd00130">
    <property type="entry name" value="PAS"/>
    <property type="match status" value="3"/>
</dbReference>
<sequence length="780" mass="89810">MTETSLRKQLEQARERIEELEEELAKAAKATCEDRYRMVFENAPGGMAIITEQGNILLSNAEAKKFLGLSGADGERNAEDFYVNREDRNRLLALIRKKRHIRNYPVLMHRLDGASMWASLSARAIDYGGEPANLVSFTDITEHRRALRRLELDELRFERLYALSEMTQHTEKEILDFALEAITEVTGSEIGYIYRVSEDQTQLTLHAWSESVMERCSIKDVPEVYSICETGLWGEPLRQGRPVITNDYPNLKKKKGYPDGHIPVRNHLGVPVFEENRVVFLAGVGNKPGDYTEDDIRHMELIMNGTWRIIQRRRSRAELAAAHAELEEKVRRRTDRLQQVNRELAGLNLTLMSKDQEREQARMELLRYQRIIETNPDLISLIDSDYRYVIVNESYTHIFGLKRESIVGQPVGILFGSRYFEERFKPAIDRALKGETLTEAAWLPLPDAGERYMSITYQPVRVQGDDAEYVSFEARDMTDLKRSEEDLKAIAERLDLATDAAHLGIWEWDLRTDDLLWDRKMFDLYQAEPLPPKELFDFWRGCIHPDDLAATEQQLARSIETKEPLYLEFRIVRADKAVRHIRIEGLVQVDDKGMPIRLIGISMDVTEQRQMEDELRTLASTDPLTGASNRRQFMSRLGEEFERCKRYNTSLVLLSLDIDHFKRINDTYGHPAGDDVLKELVALCRSTLRTTDLFGRVGGEEFQAALTQTRIGAGENTAERLRRRVEQCEVRTHDQIITFTISIGVTALTPDDESIEGLLKRADDALYQAKRSGRNRVIVL</sequence>
<dbReference type="Pfam" id="PF00990">
    <property type="entry name" value="GGDEF"/>
    <property type="match status" value="1"/>
</dbReference>
<dbReference type="SMART" id="SM00065">
    <property type="entry name" value="GAF"/>
    <property type="match status" value="1"/>
</dbReference>
<dbReference type="SMART" id="SM00267">
    <property type="entry name" value="GGDEF"/>
    <property type="match status" value="1"/>
</dbReference>
<dbReference type="Pfam" id="PF08447">
    <property type="entry name" value="PAS_3"/>
    <property type="match status" value="1"/>
</dbReference>
<dbReference type="FunFam" id="3.30.70.270:FF:000001">
    <property type="entry name" value="Diguanylate cyclase domain protein"/>
    <property type="match status" value="1"/>
</dbReference>
<dbReference type="InterPro" id="IPR000700">
    <property type="entry name" value="PAS-assoc_C"/>
</dbReference>
<reference evidence="5 6" key="1">
    <citation type="submission" date="2015-09" db="EMBL/GenBank/DDBJ databases">
        <title>Genome of Desulfovibrio dechloracetivorans BerOc1, a mercury methylating strain isolated from highly hydrocarbons and metals contaminated coastal sediments.</title>
        <authorList>
            <person name="Goni Urriza M."/>
            <person name="Gassie C."/>
            <person name="Bouchez O."/>
            <person name="Klopp C."/>
            <person name="Ranchou-Peyruse A."/>
            <person name="Remy G."/>
        </authorList>
    </citation>
    <scope>NUCLEOTIDE SEQUENCE [LARGE SCALE GENOMIC DNA]</scope>
    <source>
        <strain evidence="5 6">BerOc1</strain>
    </source>
</reference>
<dbReference type="EMBL" id="LKAQ01000004">
    <property type="protein sequence ID" value="OIQ49193.1"/>
    <property type="molecule type" value="Genomic_DNA"/>
</dbReference>
<dbReference type="Proteomes" id="UP000181901">
    <property type="component" value="Unassembled WGS sequence"/>
</dbReference>
<dbReference type="PROSITE" id="PS50112">
    <property type="entry name" value="PAS"/>
    <property type="match status" value="2"/>
</dbReference>
<evidence type="ECO:0000313" key="6">
    <source>
        <dbReference type="Proteomes" id="UP000181901"/>
    </source>
</evidence>
<feature type="coiled-coil region" evidence="1">
    <location>
        <begin position="323"/>
        <end position="357"/>
    </location>
</feature>
<dbReference type="Pfam" id="PF13185">
    <property type="entry name" value="GAF_2"/>
    <property type="match status" value="1"/>
</dbReference>
<dbReference type="AlphaFoldDB" id="A0A1J5NBT2"/>
<feature type="domain" description="PAS" evidence="2">
    <location>
        <begin position="364"/>
        <end position="435"/>
    </location>
</feature>
<dbReference type="InterPro" id="IPR003018">
    <property type="entry name" value="GAF"/>
</dbReference>
<dbReference type="InterPro" id="IPR043128">
    <property type="entry name" value="Rev_trsase/Diguanyl_cyclase"/>
</dbReference>
<dbReference type="Gene3D" id="3.30.450.40">
    <property type="match status" value="1"/>
</dbReference>
<dbReference type="SUPFAM" id="SSF55785">
    <property type="entry name" value="PYP-like sensor domain (PAS domain)"/>
    <property type="match status" value="3"/>
</dbReference>
<dbReference type="SMART" id="SM00086">
    <property type="entry name" value="PAC"/>
    <property type="match status" value="2"/>
</dbReference>
<dbReference type="InterPro" id="IPR013655">
    <property type="entry name" value="PAS_fold_3"/>
</dbReference>
<dbReference type="InterPro" id="IPR001610">
    <property type="entry name" value="PAC"/>
</dbReference>
<protein>
    <submittedName>
        <fullName evidence="5">Putative diguanylate cyclase AdrA</fullName>
        <ecNumber evidence="5">2.7.7.65</ecNumber>
    </submittedName>
</protein>
<evidence type="ECO:0000259" key="3">
    <source>
        <dbReference type="PROSITE" id="PS50113"/>
    </source>
</evidence>
<keyword evidence="5" id="KW-0548">Nucleotidyltransferase</keyword>
<keyword evidence="5" id="KW-0808">Transferase</keyword>
<dbReference type="PROSITE" id="PS50113">
    <property type="entry name" value="PAC"/>
    <property type="match status" value="1"/>
</dbReference>
<dbReference type="EC" id="2.7.7.65" evidence="5"/>
<organism evidence="5 6">
    <name type="scientific">Pseudodesulfovibrio hydrargyri</name>
    <dbReference type="NCBI Taxonomy" id="2125990"/>
    <lineage>
        <taxon>Bacteria</taxon>
        <taxon>Pseudomonadati</taxon>
        <taxon>Thermodesulfobacteriota</taxon>
        <taxon>Desulfovibrionia</taxon>
        <taxon>Desulfovibrionales</taxon>
        <taxon>Desulfovibrionaceae</taxon>
    </lineage>
</organism>
<dbReference type="InterPro" id="IPR035965">
    <property type="entry name" value="PAS-like_dom_sf"/>
</dbReference>
<dbReference type="PANTHER" id="PTHR44757">
    <property type="entry name" value="DIGUANYLATE CYCLASE DGCP"/>
    <property type="match status" value="1"/>
</dbReference>
<dbReference type="SUPFAM" id="SSF55781">
    <property type="entry name" value="GAF domain-like"/>
    <property type="match status" value="1"/>
</dbReference>
<dbReference type="Pfam" id="PF08448">
    <property type="entry name" value="PAS_4"/>
    <property type="match status" value="1"/>
</dbReference>
<dbReference type="SMART" id="SM00091">
    <property type="entry name" value="PAS"/>
    <property type="match status" value="3"/>
</dbReference>
<dbReference type="Gene3D" id="2.10.70.100">
    <property type="match status" value="1"/>
</dbReference>
<dbReference type="PROSITE" id="PS50887">
    <property type="entry name" value="GGDEF"/>
    <property type="match status" value="1"/>
</dbReference>
<feature type="domain" description="GGDEF" evidence="4">
    <location>
        <begin position="649"/>
        <end position="780"/>
    </location>
</feature>